<sequence length="217" mass="24207">MQEREDFPHGSVGGREIHLPSRVKGEYHVMVVEARGAERVFARPGAGGMKRMFGFGFTCGPSEYTQYSFNVQADGVRWAVSLRYSDFVEFDRTLRANFSHEELSGLGSLPDKTFLLNSGSSTLIETRKVKLQTYLNRLSNSPAVMRSGLVRDFLKFPEEDSLPVEAGLMGSKRLGYTPGAFATCRECLARLQTHKDDLDRGLCSVCARHRLWGSASD</sequence>
<dbReference type="GO" id="GO:0035091">
    <property type="term" value="F:phosphatidylinositol binding"/>
    <property type="evidence" value="ECO:0007669"/>
    <property type="project" value="InterPro"/>
</dbReference>
<dbReference type="CDD" id="cd06093">
    <property type="entry name" value="PX_domain"/>
    <property type="match status" value="1"/>
</dbReference>
<dbReference type="Pfam" id="PF00787">
    <property type="entry name" value="PX"/>
    <property type="match status" value="1"/>
</dbReference>
<organism evidence="2">
    <name type="scientific">Hemiselmis andersenii</name>
    <name type="common">Cryptophyte alga</name>
    <dbReference type="NCBI Taxonomy" id="464988"/>
    <lineage>
        <taxon>Eukaryota</taxon>
        <taxon>Cryptophyceae</taxon>
        <taxon>Cryptomonadales</taxon>
        <taxon>Hemiselmidaceae</taxon>
        <taxon>Hemiselmis</taxon>
    </lineage>
</organism>
<evidence type="ECO:0000313" key="2">
    <source>
        <dbReference type="EMBL" id="CAD8754389.1"/>
    </source>
</evidence>
<protein>
    <recommendedName>
        <fullName evidence="1">PX domain-containing protein</fullName>
    </recommendedName>
</protein>
<dbReference type="SMART" id="SM00312">
    <property type="entry name" value="PX"/>
    <property type="match status" value="1"/>
</dbReference>
<evidence type="ECO:0000259" key="1">
    <source>
        <dbReference type="PROSITE" id="PS50195"/>
    </source>
</evidence>
<dbReference type="AlphaFoldDB" id="A0A7S0U9X3"/>
<dbReference type="InterPro" id="IPR001683">
    <property type="entry name" value="PX_dom"/>
</dbReference>
<dbReference type="InterPro" id="IPR036871">
    <property type="entry name" value="PX_dom_sf"/>
</dbReference>
<feature type="domain" description="PX" evidence="1">
    <location>
        <begin position="45"/>
        <end position="161"/>
    </location>
</feature>
<gene>
    <name evidence="2" type="ORF">HAND1043_LOCUS20897</name>
</gene>
<dbReference type="EMBL" id="HBFK01034475">
    <property type="protein sequence ID" value="CAD8754389.1"/>
    <property type="molecule type" value="Transcribed_RNA"/>
</dbReference>
<name>A0A7S0U9X3_HEMAN</name>
<reference evidence="2" key="1">
    <citation type="submission" date="2021-01" db="EMBL/GenBank/DDBJ databases">
        <authorList>
            <person name="Corre E."/>
            <person name="Pelletier E."/>
            <person name="Niang G."/>
            <person name="Scheremetjew M."/>
            <person name="Finn R."/>
            <person name="Kale V."/>
            <person name="Holt S."/>
            <person name="Cochrane G."/>
            <person name="Meng A."/>
            <person name="Brown T."/>
            <person name="Cohen L."/>
        </authorList>
    </citation>
    <scope>NUCLEOTIDE SEQUENCE</scope>
    <source>
        <strain evidence="2">CCMP441</strain>
    </source>
</reference>
<dbReference type="PROSITE" id="PS50195">
    <property type="entry name" value="PX"/>
    <property type="match status" value="1"/>
</dbReference>
<accession>A0A7S0U9X3</accession>
<dbReference type="SUPFAM" id="SSF64268">
    <property type="entry name" value="PX domain"/>
    <property type="match status" value="1"/>
</dbReference>
<proteinExistence type="predicted"/>
<dbReference type="Gene3D" id="3.30.1520.10">
    <property type="entry name" value="Phox-like domain"/>
    <property type="match status" value="1"/>
</dbReference>